<organism evidence="1">
    <name type="scientific">Rhizophora mucronata</name>
    <name type="common">Asiatic mangrove</name>
    <dbReference type="NCBI Taxonomy" id="61149"/>
    <lineage>
        <taxon>Eukaryota</taxon>
        <taxon>Viridiplantae</taxon>
        <taxon>Streptophyta</taxon>
        <taxon>Embryophyta</taxon>
        <taxon>Tracheophyta</taxon>
        <taxon>Spermatophyta</taxon>
        <taxon>Magnoliopsida</taxon>
        <taxon>eudicotyledons</taxon>
        <taxon>Gunneridae</taxon>
        <taxon>Pentapetalae</taxon>
        <taxon>rosids</taxon>
        <taxon>fabids</taxon>
        <taxon>Malpighiales</taxon>
        <taxon>Rhizophoraceae</taxon>
        <taxon>Rhizophora</taxon>
    </lineage>
</organism>
<protein>
    <submittedName>
        <fullName evidence="1">Uncharacterized protein</fullName>
    </submittedName>
</protein>
<evidence type="ECO:0000313" key="1">
    <source>
        <dbReference type="EMBL" id="MBX51100.1"/>
    </source>
</evidence>
<dbReference type="EMBL" id="GGEC01070616">
    <property type="protein sequence ID" value="MBX51100.1"/>
    <property type="molecule type" value="Transcribed_RNA"/>
</dbReference>
<dbReference type="AlphaFoldDB" id="A0A2P2P8L1"/>
<sequence>MHAFVFTKFLLWRPKSSACRRERGSLVC</sequence>
<accession>A0A2P2P8L1</accession>
<proteinExistence type="predicted"/>
<name>A0A2P2P8L1_RHIMU</name>
<reference evidence="1" key="1">
    <citation type="submission" date="2018-02" db="EMBL/GenBank/DDBJ databases">
        <title>Rhizophora mucronata_Transcriptome.</title>
        <authorList>
            <person name="Meera S.P."/>
            <person name="Sreeshan A."/>
            <person name="Augustine A."/>
        </authorList>
    </citation>
    <scope>NUCLEOTIDE SEQUENCE</scope>
    <source>
        <tissue evidence="1">Leaf</tissue>
    </source>
</reference>